<feature type="region of interest" description="Disordered" evidence="1">
    <location>
        <begin position="1"/>
        <end position="31"/>
    </location>
</feature>
<keyword evidence="3" id="KW-1185">Reference proteome</keyword>
<proteinExistence type="predicted"/>
<protein>
    <recommendedName>
        <fullName evidence="4">SpoVT-AbrB domain-containing protein</fullName>
    </recommendedName>
</protein>
<comment type="caution">
    <text evidence="2">The sequence shown here is derived from an EMBL/GenBank/DDBJ whole genome shotgun (WGS) entry which is preliminary data.</text>
</comment>
<dbReference type="RefSeq" id="WP_202992524.1">
    <property type="nucleotide sequence ID" value="NZ_JAENHO010000004.1"/>
</dbReference>
<reference evidence="2 3" key="1">
    <citation type="submission" date="2021-01" db="EMBL/GenBank/DDBJ databases">
        <title>Actinoplanes sp. nov. LDG1-01 isolated from lichen.</title>
        <authorList>
            <person name="Saeng-In P."/>
            <person name="Phongsopitanun W."/>
            <person name="Kanchanasin P."/>
            <person name="Yuki M."/>
            <person name="Kudo T."/>
            <person name="Ohkuma M."/>
            <person name="Tanasupawat S."/>
        </authorList>
    </citation>
    <scope>NUCLEOTIDE SEQUENCE [LARGE SCALE GENOMIC DNA]</scope>
    <source>
        <strain evidence="2 3">LDG1-01</strain>
    </source>
</reference>
<evidence type="ECO:0000256" key="1">
    <source>
        <dbReference type="SAM" id="MobiDB-lite"/>
    </source>
</evidence>
<accession>A0ABS1VR30</accession>
<evidence type="ECO:0000313" key="2">
    <source>
        <dbReference type="EMBL" id="MBL7256006.1"/>
    </source>
</evidence>
<evidence type="ECO:0000313" key="3">
    <source>
        <dbReference type="Proteomes" id="UP000598996"/>
    </source>
</evidence>
<evidence type="ECO:0008006" key="4">
    <source>
        <dbReference type="Google" id="ProtNLM"/>
    </source>
</evidence>
<dbReference type="Proteomes" id="UP000598996">
    <property type="component" value="Unassembled WGS sequence"/>
</dbReference>
<name>A0ABS1VR30_9ACTN</name>
<feature type="compositionally biased region" description="Pro residues" evidence="1">
    <location>
        <begin position="1"/>
        <end position="10"/>
    </location>
</feature>
<dbReference type="EMBL" id="JAENHO010000004">
    <property type="protein sequence ID" value="MBL7256006.1"/>
    <property type="molecule type" value="Genomic_DNA"/>
</dbReference>
<sequence length="158" mass="17745">MRSVPLPPLVPKLTLPDRQGERRVPARRPRRQSALPLPAVPILPRRDVVFGMCWMDQAGRVTDRRLMDSLGWTPGIRVGFTIHEQLIVVTADKDGVRGLDDRRQVRLPVNVRRACRLYNRERLLLAALPDRQRLIIHPPAALGQLTATAHLAAVGGEL</sequence>
<organism evidence="2 3">
    <name type="scientific">Paractinoplanes lichenicola</name>
    <dbReference type="NCBI Taxonomy" id="2802976"/>
    <lineage>
        <taxon>Bacteria</taxon>
        <taxon>Bacillati</taxon>
        <taxon>Actinomycetota</taxon>
        <taxon>Actinomycetes</taxon>
        <taxon>Micromonosporales</taxon>
        <taxon>Micromonosporaceae</taxon>
        <taxon>Paractinoplanes</taxon>
    </lineage>
</organism>
<gene>
    <name evidence="2" type="ORF">JKJ07_17050</name>
</gene>